<dbReference type="GO" id="GO:0032259">
    <property type="term" value="P:methylation"/>
    <property type="evidence" value="ECO:0007669"/>
    <property type="project" value="UniProtKB-KW"/>
</dbReference>
<evidence type="ECO:0000259" key="3">
    <source>
        <dbReference type="Pfam" id="PF13649"/>
    </source>
</evidence>
<evidence type="ECO:0000256" key="2">
    <source>
        <dbReference type="ARBA" id="ARBA00022679"/>
    </source>
</evidence>
<keyword evidence="1 4" id="KW-0489">Methyltransferase</keyword>
<dbReference type="EMBL" id="ONZG01000001">
    <property type="protein sequence ID" value="SPJ26617.1"/>
    <property type="molecule type" value="Genomic_DNA"/>
</dbReference>
<dbReference type="EC" id="2.1.1.288" evidence="4"/>
<dbReference type="PANTHER" id="PTHR43861:SF1">
    <property type="entry name" value="TRANS-ACONITATE 2-METHYLTRANSFERASE"/>
    <property type="match status" value="1"/>
</dbReference>
<organism evidence="4 5">
    <name type="scientific">Falsiruegeria mediterranea M17</name>
    <dbReference type="NCBI Taxonomy" id="1200281"/>
    <lineage>
        <taxon>Bacteria</taxon>
        <taxon>Pseudomonadati</taxon>
        <taxon>Pseudomonadota</taxon>
        <taxon>Alphaproteobacteria</taxon>
        <taxon>Rhodobacterales</taxon>
        <taxon>Roseobacteraceae</taxon>
        <taxon>Falsiruegeria</taxon>
    </lineage>
</organism>
<dbReference type="Pfam" id="PF13649">
    <property type="entry name" value="Methyltransf_25"/>
    <property type="match status" value="1"/>
</dbReference>
<dbReference type="InterPro" id="IPR041698">
    <property type="entry name" value="Methyltransf_25"/>
</dbReference>
<dbReference type="SUPFAM" id="SSF53335">
    <property type="entry name" value="S-adenosyl-L-methionine-dependent methyltransferases"/>
    <property type="match status" value="1"/>
</dbReference>
<sequence length="271" mass="28159">MDWKAIAEPWLRVEAETDAAHAPVLEGLMARAGLSAGQSVLDIGPGAGISLLHAAGAVGPTGRVTGIEIAPPFAERAIARAPNNVELLIGDAASYPFAGEGFDAAISLFGVMFFADPDQAFAHMRTALKPGAALNFACWGPPKANPWFSMPGRIAAEVFGPGPGFDPDVPGPMSLSDPNKINRILSGAGWSVDIDTQDLHLTPRGTPEDVGKTHSIIGAAGMRMGVEKAAGTLTQAHRDAVRSKLVAGFAEMAQGDTVRVPAQIHFVRAIA</sequence>
<dbReference type="CDD" id="cd02440">
    <property type="entry name" value="AdoMet_MTases"/>
    <property type="match status" value="1"/>
</dbReference>
<keyword evidence="2 4" id="KW-0808">Transferase</keyword>
<feature type="domain" description="Methyltransferase" evidence="3">
    <location>
        <begin position="40"/>
        <end position="131"/>
    </location>
</feature>
<reference evidence="5" key="1">
    <citation type="submission" date="2018-03" db="EMBL/GenBank/DDBJ databases">
        <authorList>
            <person name="Rodrigo-Torres L."/>
            <person name="Arahal R. D."/>
            <person name="Lucena T."/>
        </authorList>
    </citation>
    <scope>NUCLEOTIDE SEQUENCE [LARGE SCALE GENOMIC DNA]</scope>
    <source>
        <strain evidence="5">CECT 7615</strain>
    </source>
</reference>
<evidence type="ECO:0000256" key="1">
    <source>
        <dbReference type="ARBA" id="ARBA00022603"/>
    </source>
</evidence>
<dbReference type="Proteomes" id="UP000244898">
    <property type="component" value="Unassembled WGS sequence"/>
</dbReference>
<dbReference type="PANTHER" id="PTHR43861">
    <property type="entry name" value="TRANS-ACONITATE 2-METHYLTRANSFERASE-RELATED"/>
    <property type="match status" value="1"/>
</dbReference>
<protein>
    <submittedName>
        <fullName evidence="4">Aklanonic acid methyltransferase DnrC</fullName>
        <ecNumber evidence="4">2.1.1.288</ecNumber>
    </submittedName>
</protein>
<dbReference type="RefSeq" id="WP_108784944.1">
    <property type="nucleotide sequence ID" value="NZ_ONZG01000001.1"/>
</dbReference>
<dbReference type="Gene3D" id="3.40.50.150">
    <property type="entry name" value="Vaccinia Virus protein VP39"/>
    <property type="match status" value="1"/>
</dbReference>
<gene>
    <name evidence="4" type="primary">dnrC</name>
    <name evidence="4" type="ORF">TRM7615_00085</name>
</gene>
<proteinExistence type="predicted"/>
<evidence type="ECO:0000313" key="4">
    <source>
        <dbReference type="EMBL" id="SPJ26617.1"/>
    </source>
</evidence>
<name>A0A2R8C2H3_9RHOB</name>
<accession>A0A2R8C2H3</accession>
<dbReference type="GO" id="GO:0008168">
    <property type="term" value="F:methyltransferase activity"/>
    <property type="evidence" value="ECO:0007669"/>
    <property type="project" value="UniProtKB-KW"/>
</dbReference>
<keyword evidence="5" id="KW-1185">Reference proteome</keyword>
<dbReference type="InterPro" id="IPR029063">
    <property type="entry name" value="SAM-dependent_MTases_sf"/>
</dbReference>
<evidence type="ECO:0000313" key="5">
    <source>
        <dbReference type="Proteomes" id="UP000244898"/>
    </source>
</evidence>
<dbReference type="AlphaFoldDB" id="A0A2R8C2H3"/>
<dbReference type="OrthoDB" id="9777638at2"/>